<protein>
    <recommendedName>
        <fullName evidence="5">Peroxiredoxin-like 2A</fullName>
    </recommendedName>
    <alternativeName>
        <fullName evidence="7">Peroxiredoxin-like 2 activated in M-CSF stimulated monocytes</fullName>
    </alternativeName>
    <alternativeName>
        <fullName evidence="6">Redox-regulatory protein FAM213A</fullName>
    </alternativeName>
</protein>
<evidence type="ECO:0000256" key="2">
    <source>
        <dbReference type="ARBA" id="ARBA00022490"/>
    </source>
</evidence>
<name>A0A2J8A6G3_9CHLO</name>
<dbReference type="Proteomes" id="UP000236333">
    <property type="component" value="Unassembled WGS sequence"/>
</dbReference>
<accession>A0A2J8A6G3</accession>
<dbReference type="EMBL" id="PGGS01000144">
    <property type="protein sequence ID" value="PNH08122.1"/>
    <property type="molecule type" value="Genomic_DNA"/>
</dbReference>
<reference evidence="8 9" key="1">
    <citation type="journal article" date="2017" name="Mol. Biol. Evol.">
        <title>The 4-celled Tetrabaena socialis nuclear genome reveals the essential components for genetic control of cell number at the origin of multicellularity in the volvocine lineage.</title>
        <authorList>
            <person name="Featherston J."/>
            <person name="Arakaki Y."/>
            <person name="Hanschen E.R."/>
            <person name="Ferris P.J."/>
            <person name="Michod R.E."/>
            <person name="Olson B.J.S.C."/>
            <person name="Nozaki H."/>
            <person name="Durand P.M."/>
        </authorList>
    </citation>
    <scope>NUCLEOTIDE SEQUENCE [LARGE SCALE GENOMIC DNA]</scope>
    <source>
        <strain evidence="8 9">NIES-571</strain>
    </source>
</reference>
<organism evidence="8 9">
    <name type="scientific">Tetrabaena socialis</name>
    <dbReference type="NCBI Taxonomy" id="47790"/>
    <lineage>
        <taxon>Eukaryota</taxon>
        <taxon>Viridiplantae</taxon>
        <taxon>Chlorophyta</taxon>
        <taxon>core chlorophytes</taxon>
        <taxon>Chlorophyceae</taxon>
        <taxon>CS clade</taxon>
        <taxon>Chlamydomonadales</taxon>
        <taxon>Tetrabaenaceae</taxon>
        <taxon>Tetrabaena</taxon>
    </lineage>
</organism>
<keyword evidence="9" id="KW-1185">Reference proteome</keyword>
<keyword evidence="3" id="KW-0676">Redox-active center</keyword>
<dbReference type="OrthoDB" id="40334at2759"/>
<dbReference type="AlphaFoldDB" id="A0A2J8A6G3"/>
<evidence type="ECO:0000313" key="9">
    <source>
        <dbReference type="Proteomes" id="UP000236333"/>
    </source>
</evidence>
<gene>
    <name evidence="8" type="ORF">TSOC_005346</name>
</gene>
<evidence type="ECO:0000313" key="8">
    <source>
        <dbReference type="EMBL" id="PNH08122.1"/>
    </source>
</evidence>
<sequence length="216" mass="22549">MTLKPPALSAIASAALRSSEGAELVASALWQNSTCAVLILRRPGCVLCRDEAQRLWALKPEFDKLGVSLVCVVHEWIQREINAFTPAYWPGPLYHDTSKSFYAALNNGTPLRGSLLPMLNPWSDVWKRIRAASKTVKEHNLAGEGAIMGGAMVIRQGEGGVAWCHVESTIGLVADPAEVLAAAAKEVRAHGNGKAAAAAAAAASGEAAAAQAAASG</sequence>
<dbReference type="PANTHER" id="PTHR28630:SF31">
    <property type="entry name" value="PEROXIREDOXIN-LIKE 2A"/>
    <property type="match status" value="1"/>
</dbReference>
<dbReference type="InterPro" id="IPR036249">
    <property type="entry name" value="Thioredoxin-like_sf"/>
</dbReference>
<evidence type="ECO:0000256" key="3">
    <source>
        <dbReference type="ARBA" id="ARBA00023284"/>
    </source>
</evidence>
<dbReference type="GO" id="GO:0005737">
    <property type="term" value="C:cytoplasm"/>
    <property type="evidence" value="ECO:0007669"/>
    <property type="project" value="UniProtKB-SubCell"/>
</dbReference>
<evidence type="ECO:0000256" key="4">
    <source>
        <dbReference type="ARBA" id="ARBA00023787"/>
    </source>
</evidence>
<dbReference type="Pfam" id="PF13911">
    <property type="entry name" value="AhpC-TSA_2"/>
    <property type="match status" value="1"/>
</dbReference>
<dbReference type="CDD" id="cd02970">
    <property type="entry name" value="PRX_like2"/>
    <property type="match status" value="1"/>
</dbReference>
<evidence type="ECO:0000256" key="5">
    <source>
        <dbReference type="ARBA" id="ARBA00023849"/>
    </source>
</evidence>
<evidence type="ECO:0000256" key="6">
    <source>
        <dbReference type="ARBA" id="ARBA00032058"/>
    </source>
</evidence>
<dbReference type="InterPro" id="IPR032801">
    <property type="entry name" value="PXL2A/B/C"/>
</dbReference>
<proteinExistence type="inferred from homology"/>
<evidence type="ECO:0000256" key="7">
    <source>
        <dbReference type="ARBA" id="ARBA00032129"/>
    </source>
</evidence>
<dbReference type="PANTHER" id="PTHR28630">
    <property type="match status" value="1"/>
</dbReference>
<keyword evidence="2" id="KW-0963">Cytoplasm</keyword>
<comment type="subcellular location">
    <subcellularLocation>
        <location evidence="1">Cytoplasm</location>
    </subcellularLocation>
</comment>
<comment type="similarity">
    <text evidence="4">Belongs to the peroxiredoxin-like PRXL2 family. PRXL2A subfamily.</text>
</comment>
<evidence type="ECO:0000256" key="1">
    <source>
        <dbReference type="ARBA" id="ARBA00004496"/>
    </source>
</evidence>
<comment type="caution">
    <text evidence="8">The sequence shown here is derived from an EMBL/GenBank/DDBJ whole genome shotgun (WGS) entry which is preliminary data.</text>
</comment>
<dbReference type="SUPFAM" id="SSF52833">
    <property type="entry name" value="Thioredoxin-like"/>
    <property type="match status" value="1"/>
</dbReference>